<name>A0A2C9VJY2_MANES</name>
<proteinExistence type="predicted"/>
<evidence type="ECO:0000313" key="1">
    <source>
        <dbReference type="EMBL" id="OAY45192.1"/>
    </source>
</evidence>
<dbReference type="EMBL" id="CM004393">
    <property type="protein sequence ID" value="OAY45192.1"/>
    <property type="molecule type" value="Genomic_DNA"/>
</dbReference>
<organism evidence="1">
    <name type="scientific">Manihot esculenta</name>
    <name type="common">Cassava</name>
    <name type="synonym">Jatropha manihot</name>
    <dbReference type="NCBI Taxonomy" id="3983"/>
    <lineage>
        <taxon>Eukaryota</taxon>
        <taxon>Viridiplantae</taxon>
        <taxon>Streptophyta</taxon>
        <taxon>Embryophyta</taxon>
        <taxon>Tracheophyta</taxon>
        <taxon>Spermatophyta</taxon>
        <taxon>Magnoliopsida</taxon>
        <taxon>eudicotyledons</taxon>
        <taxon>Gunneridae</taxon>
        <taxon>Pentapetalae</taxon>
        <taxon>rosids</taxon>
        <taxon>fabids</taxon>
        <taxon>Malpighiales</taxon>
        <taxon>Euphorbiaceae</taxon>
        <taxon>Crotonoideae</taxon>
        <taxon>Manihoteae</taxon>
        <taxon>Manihot</taxon>
    </lineage>
</organism>
<sequence>MEIEEQIPTSEIPAISLHAIAGFEGPETMRLIRKVLGLDGVILVDSGNTHNFVSEQYARKAGLEPSMR</sequence>
<accession>A0A2C9VJY2</accession>
<protein>
    <submittedName>
        <fullName evidence="1">Uncharacterized protein</fullName>
    </submittedName>
</protein>
<gene>
    <name evidence="1" type="ORF">MANES_07G039600</name>
</gene>
<reference evidence="1" key="1">
    <citation type="submission" date="2016-02" db="EMBL/GenBank/DDBJ databases">
        <title>WGS assembly of Manihot esculenta.</title>
        <authorList>
            <person name="Bredeson J.V."/>
            <person name="Prochnik S.E."/>
            <person name="Lyons J.B."/>
            <person name="Schmutz J."/>
            <person name="Grimwood J."/>
            <person name="Vrebalov J."/>
            <person name="Bart R.S."/>
            <person name="Amuge T."/>
            <person name="Ferguson M.E."/>
            <person name="Green R."/>
            <person name="Putnam N."/>
            <person name="Stites J."/>
            <person name="Rounsley S."/>
            <person name="Rokhsar D.S."/>
        </authorList>
    </citation>
    <scope>NUCLEOTIDE SEQUENCE [LARGE SCALE GENOMIC DNA]</scope>
    <source>
        <tissue evidence="1">Leaf</tissue>
    </source>
</reference>
<dbReference type="AlphaFoldDB" id="A0A2C9VJY2"/>